<feature type="transmembrane region" description="Helical" evidence="1">
    <location>
        <begin position="49"/>
        <end position="70"/>
    </location>
</feature>
<dbReference type="EMBL" id="QPJJ01000009">
    <property type="protein sequence ID" value="RCW66287.1"/>
    <property type="molecule type" value="Genomic_DNA"/>
</dbReference>
<keyword evidence="1" id="KW-0812">Transmembrane</keyword>
<feature type="transmembrane region" description="Helical" evidence="1">
    <location>
        <begin position="12"/>
        <end position="29"/>
    </location>
</feature>
<accession>A0A368XII0</accession>
<dbReference type="AlphaFoldDB" id="A0A368XII0"/>
<keyword evidence="1" id="KW-1133">Transmembrane helix</keyword>
<dbReference type="Proteomes" id="UP000252585">
    <property type="component" value="Unassembled WGS sequence"/>
</dbReference>
<feature type="transmembrane region" description="Helical" evidence="1">
    <location>
        <begin position="75"/>
        <end position="97"/>
    </location>
</feature>
<gene>
    <name evidence="2" type="ORF">DFR57_1092</name>
</gene>
<keyword evidence="3" id="KW-1185">Reference proteome</keyword>
<evidence type="ECO:0000313" key="2">
    <source>
        <dbReference type="EMBL" id="RCW66287.1"/>
    </source>
</evidence>
<comment type="caution">
    <text evidence="2">The sequence shown here is derived from an EMBL/GenBank/DDBJ whole genome shotgun (WGS) entry which is preliminary data.</text>
</comment>
<name>A0A368XII0_9BACI</name>
<reference evidence="2 3" key="1">
    <citation type="submission" date="2018-07" db="EMBL/GenBank/DDBJ databases">
        <title>Genomic Encyclopedia of Type Strains, Phase IV (KMG-IV): sequencing the most valuable type-strain genomes for metagenomic binning, comparative biology and taxonomic classification.</title>
        <authorList>
            <person name="Goeker M."/>
        </authorList>
    </citation>
    <scope>NUCLEOTIDE SEQUENCE [LARGE SCALE GENOMIC DNA]</scope>
    <source>
        <strain evidence="2 3">DSM 27696</strain>
    </source>
</reference>
<evidence type="ECO:0000256" key="1">
    <source>
        <dbReference type="SAM" id="Phobius"/>
    </source>
</evidence>
<keyword evidence="1" id="KW-0472">Membrane</keyword>
<dbReference type="RefSeq" id="WP_114353244.1">
    <property type="nucleotide sequence ID" value="NZ_QPJJ01000009.1"/>
</dbReference>
<proteinExistence type="predicted"/>
<sequence>MSIEINKKISFTLLLISYIILILVYWTVYTDMREPNEEGIDPVGILFRFGIELKQAISTSAFLYIIVIFLNRHKILSVSVFLAIIGLVISLSPVLLLEFLNILGSLRQLRGVYS</sequence>
<evidence type="ECO:0000313" key="3">
    <source>
        <dbReference type="Proteomes" id="UP000252585"/>
    </source>
</evidence>
<protein>
    <submittedName>
        <fullName evidence="2">Uncharacterized protein</fullName>
    </submittedName>
</protein>
<dbReference type="OrthoDB" id="9893877at2"/>
<organism evidence="2 3">
    <name type="scientific">Saliterribacillus persicus</name>
    <dbReference type="NCBI Taxonomy" id="930114"/>
    <lineage>
        <taxon>Bacteria</taxon>
        <taxon>Bacillati</taxon>
        <taxon>Bacillota</taxon>
        <taxon>Bacilli</taxon>
        <taxon>Bacillales</taxon>
        <taxon>Bacillaceae</taxon>
        <taxon>Saliterribacillus</taxon>
    </lineage>
</organism>